<evidence type="ECO:0000256" key="8">
    <source>
        <dbReference type="ARBA" id="ARBA00023163"/>
    </source>
</evidence>
<evidence type="ECO:0000256" key="10">
    <source>
        <dbReference type="RuleBase" id="RU261113"/>
    </source>
</evidence>
<proteinExistence type="inferred from homology"/>
<keyword evidence="5" id="KW-0156">Chromatin regulator</keyword>
<comment type="similarity">
    <text evidence="10">Belongs to the SGF11 family.</text>
</comment>
<dbReference type="Gene3D" id="3.30.160.60">
    <property type="entry name" value="Classic Zinc Finger"/>
    <property type="match status" value="1"/>
</dbReference>
<keyword evidence="9" id="KW-0539">Nucleus</keyword>
<name>A0ABR0PUV6_GOSAR</name>
<keyword evidence="13" id="KW-1185">Reference proteome</keyword>
<keyword evidence="6" id="KW-0805">Transcription regulation</keyword>
<evidence type="ECO:0000256" key="9">
    <source>
        <dbReference type="ARBA" id="ARBA00023242"/>
    </source>
</evidence>
<dbReference type="PANTHER" id="PTHR47674">
    <property type="entry name" value="SAGA-ASSOCIATED FACTOR 11"/>
    <property type="match status" value="1"/>
</dbReference>
<dbReference type="Proteomes" id="UP001358586">
    <property type="component" value="Chromosome 5"/>
</dbReference>
<comment type="caution">
    <text evidence="12">The sequence shown here is derived from an EMBL/GenBank/DDBJ whole genome shotgun (WGS) entry which is preliminary data.</text>
</comment>
<evidence type="ECO:0000256" key="5">
    <source>
        <dbReference type="ARBA" id="ARBA00022853"/>
    </source>
</evidence>
<dbReference type="EMBL" id="JARKNE010000005">
    <property type="protein sequence ID" value="KAK5830771.1"/>
    <property type="molecule type" value="Genomic_DNA"/>
</dbReference>
<evidence type="ECO:0000256" key="7">
    <source>
        <dbReference type="ARBA" id="ARBA00023159"/>
    </source>
</evidence>
<evidence type="ECO:0000256" key="1">
    <source>
        <dbReference type="ARBA" id="ARBA00004123"/>
    </source>
</evidence>
<protein>
    <recommendedName>
        <fullName evidence="10">SAGA-associated factor 11</fullName>
    </recommendedName>
</protein>
<organism evidence="12 13">
    <name type="scientific">Gossypium arboreum</name>
    <name type="common">Tree cotton</name>
    <name type="synonym">Gossypium nanking</name>
    <dbReference type="NCBI Taxonomy" id="29729"/>
    <lineage>
        <taxon>Eukaryota</taxon>
        <taxon>Viridiplantae</taxon>
        <taxon>Streptophyta</taxon>
        <taxon>Embryophyta</taxon>
        <taxon>Tracheophyta</taxon>
        <taxon>Spermatophyta</taxon>
        <taxon>Magnoliopsida</taxon>
        <taxon>eudicotyledons</taxon>
        <taxon>Gunneridae</taxon>
        <taxon>Pentapetalae</taxon>
        <taxon>rosids</taxon>
        <taxon>malvids</taxon>
        <taxon>Malvales</taxon>
        <taxon>Malvaceae</taxon>
        <taxon>Malvoideae</taxon>
        <taxon>Gossypium</taxon>
    </lineage>
</organism>
<evidence type="ECO:0000256" key="6">
    <source>
        <dbReference type="ARBA" id="ARBA00023015"/>
    </source>
</evidence>
<evidence type="ECO:0000313" key="13">
    <source>
        <dbReference type="Proteomes" id="UP001358586"/>
    </source>
</evidence>
<keyword evidence="3" id="KW-0863">Zinc-finger</keyword>
<keyword evidence="2" id="KW-0479">Metal-binding</keyword>
<evidence type="ECO:0000256" key="4">
    <source>
        <dbReference type="ARBA" id="ARBA00022833"/>
    </source>
</evidence>
<evidence type="ECO:0000256" key="3">
    <source>
        <dbReference type="ARBA" id="ARBA00022771"/>
    </source>
</evidence>
<keyword evidence="7 10" id="KW-0010">Activator</keyword>
<evidence type="ECO:0000256" key="11">
    <source>
        <dbReference type="SAM" id="MobiDB-lite"/>
    </source>
</evidence>
<evidence type="ECO:0000256" key="2">
    <source>
        <dbReference type="ARBA" id="ARBA00022723"/>
    </source>
</evidence>
<feature type="region of interest" description="Disordered" evidence="11">
    <location>
        <begin position="136"/>
        <end position="162"/>
    </location>
</feature>
<gene>
    <name evidence="12" type="ORF">PVK06_014566</name>
</gene>
<dbReference type="Pfam" id="PF08209">
    <property type="entry name" value="Sgf11"/>
    <property type="match status" value="1"/>
</dbReference>
<keyword evidence="8" id="KW-0804">Transcription</keyword>
<keyword evidence="4" id="KW-0862">Zinc</keyword>
<reference evidence="12 13" key="1">
    <citation type="submission" date="2023-03" db="EMBL/GenBank/DDBJ databases">
        <title>WGS of Gossypium arboreum.</title>
        <authorList>
            <person name="Yu D."/>
        </authorList>
    </citation>
    <scope>NUCLEOTIDE SEQUENCE [LARGE SCALE GENOMIC DNA]</scope>
    <source>
        <tissue evidence="12">Leaf</tissue>
    </source>
</reference>
<accession>A0ABR0PUV6</accession>
<dbReference type="InterPro" id="IPR013246">
    <property type="entry name" value="SAGA_su_Sgf11"/>
</dbReference>
<dbReference type="PANTHER" id="PTHR47674:SF3">
    <property type="entry name" value="SAGA-ASSOCIATED FACTOR 11"/>
    <property type="match status" value="1"/>
</dbReference>
<sequence length="162" mass="17651">MSGPNEESTQLSLLIFGDLLDSIIVDVASESHRIAKLGLDPKSEEEDEEVNFNNGETNNKYVVDIFGQSHPSVATEIFDCMNCGRSIAAGMFAPHSEKCMGKGRKARRKVTRRSTAMQNQYSRGCPVSMYSSFLNSTSMNQLPNGTGGVGGEEYSNGTKEEP</sequence>
<evidence type="ECO:0000313" key="12">
    <source>
        <dbReference type="EMBL" id="KAK5830771.1"/>
    </source>
</evidence>
<comment type="subcellular location">
    <subcellularLocation>
        <location evidence="1 10">Nucleus</location>
    </subcellularLocation>
</comment>